<dbReference type="InterPro" id="IPR050373">
    <property type="entry name" value="Fibrinogen_C-term_domain"/>
</dbReference>
<dbReference type="Gene3D" id="4.10.530.10">
    <property type="entry name" value="Gamma-fibrinogen Carboxyl Terminal Fragment, domain 2"/>
    <property type="match status" value="1"/>
</dbReference>
<dbReference type="OrthoDB" id="6145874at2759"/>
<comment type="caution">
    <text evidence="2">The sequence shown here is derived from an EMBL/GenBank/DDBJ whole genome shotgun (WGS) entry which is preliminary data.</text>
</comment>
<dbReference type="InterPro" id="IPR036056">
    <property type="entry name" value="Fibrinogen-like_C"/>
</dbReference>
<evidence type="ECO:0000313" key="2">
    <source>
        <dbReference type="EMBL" id="VDI71533.1"/>
    </source>
</evidence>
<dbReference type="PROSITE" id="PS51406">
    <property type="entry name" value="FIBRINOGEN_C_2"/>
    <property type="match status" value="1"/>
</dbReference>
<evidence type="ECO:0000313" key="3">
    <source>
        <dbReference type="Proteomes" id="UP000596742"/>
    </source>
</evidence>
<dbReference type="SMART" id="SM00186">
    <property type="entry name" value="FBG"/>
    <property type="match status" value="1"/>
</dbReference>
<dbReference type="GO" id="GO:0005615">
    <property type="term" value="C:extracellular space"/>
    <property type="evidence" value="ECO:0007669"/>
    <property type="project" value="TreeGrafter"/>
</dbReference>
<evidence type="ECO:0000259" key="1">
    <source>
        <dbReference type="PROSITE" id="PS51406"/>
    </source>
</evidence>
<dbReference type="SUPFAM" id="SSF56496">
    <property type="entry name" value="Fibrinogen C-terminal domain-like"/>
    <property type="match status" value="1"/>
</dbReference>
<dbReference type="AlphaFoldDB" id="A0A8B6GZ47"/>
<dbReference type="InterPro" id="IPR014716">
    <property type="entry name" value="Fibrinogen_a/b/g_C_1"/>
</dbReference>
<dbReference type="Proteomes" id="UP000596742">
    <property type="component" value="Unassembled WGS sequence"/>
</dbReference>
<organism evidence="2 3">
    <name type="scientific">Mytilus galloprovincialis</name>
    <name type="common">Mediterranean mussel</name>
    <dbReference type="NCBI Taxonomy" id="29158"/>
    <lineage>
        <taxon>Eukaryota</taxon>
        <taxon>Metazoa</taxon>
        <taxon>Spiralia</taxon>
        <taxon>Lophotrochozoa</taxon>
        <taxon>Mollusca</taxon>
        <taxon>Bivalvia</taxon>
        <taxon>Autobranchia</taxon>
        <taxon>Pteriomorphia</taxon>
        <taxon>Mytilida</taxon>
        <taxon>Mytiloidea</taxon>
        <taxon>Mytilidae</taxon>
        <taxon>Mytilinae</taxon>
        <taxon>Mytilus</taxon>
    </lineage>
</organism>
<accession>A0A8B6GZ47</accession>
<reference evidence="2" key="1">
    <citation type="submission" date="2018-11" db="EMBL/GenBank/DDBJ databases">
        <authorList>
            <person name="Alioto T."/>
            <person name="Alioto T."/>
        </authorList>
    </citation>
    <scope>NUCLEOTIDE SEQUENCE</scope>
</reference>
<proteinExistence type="predicted"/>
<feature type="domain" description="Fibrinogen C-terminal" evidence="1">
    <location>
        <begin position="1"/>
        <end position="74"/>
    </location>
</feature>
<dbReference type="InterPro" id="IPR002181">
    <property type="entry name" value="Fibrinogen_a/b/g_C_dom"/>
</dbReference>
<dbReference type="Gene3D" id="3.90.215.10">
    <property type="entry name" value="Gamma Fibrinogen, chain A, domain 1"/>
    <property type="match status" value="1"/>
</dbReference>
<keyword evidence="3" id="KW-1185">Reference proteome</keyword>
<gene>
    <name evidence="2" type="ORF">MGAL_10B009725</name>
</gene>
<feature type="non-terminal residue" evidence="2">
    <location>
        <position position="1"/>
    </location>
</feature>
<dbReference type="PANTHER" id="PTHR19143">
    <property type="entry name" value="FIBRINOGEN/TENASCIN/ANGIOPOEITIN"/>
    <property type="match status" value="1"/>
</dbReference>
<sequence length="100" mass="11536">TYADYKTFVVGDENSKFKLTIGDYTGTAGDRMNYNNGLLFSTKDRDNSPGSRDCASHYTQGPWWHKHCSFVYLNADLKKAKMRWNGTKFIKAVMKIRKIN</sequence>
<protein>
    <recommendedName>
        <fullName evidence="1">Fibrinogen C-terminal domain-containing protein</fullName>
    </recommendedName>
</protein>
<dbReference type="EMBL" id="UYJE01009235">
    <property type="protein sequence ID" value="VDI71533.1"/>
    <property type="molecule type" value="Genomic_DNA"/>
</dbReference>
<dbReference type="Pfam" id="PF00147">
    <property type="entry name" value="Fibrinogen_C"/>
    <property type="match status" value="1"/>
</dbReference>
<name>A0A8B6GZ47_MYTGA</name>